<protein>
    <submittedName>
        <fullName evidence="1">Zinc finger MYM-type protein 1-like</fullName>
    </submittedName>
</protein>
<dbReference type="EMBL" id="VUJU01001588">
    <property type="protein sequence ID" value="KAF0764628.1"/>
    <property type="molecule type" value="Genomic_DNA"/>
</dbReference>
<accession>A0A6G0Z2L3</accession>
<evidence type="ECO:0000313" key="2">
    <source>
        <dbReference type="Proteomes" id="UP000478052"/>
    </source>
</evidence>
<comment type="caution">
    <text evidence="1">The sequence shown here is derived from an EMBL/GenBank/DDBJ whole genome shotgun (WGS) entry which is preliminary data.</text>
</comment>
<evidence type="ECO:0000313" key="1">
    <source>
        <dbReference type="EMBL" id="KAF0764628.1"/>
    </source>
</evidence>
<organism evidence="1 2">
    <name type="scientific">Aphis craccivora</name>
    <name type="common">Cowpea aphid</name>
    <dbReference type="NCBI Taxonomy" id="307492"/>
    <lineage>
        <taxon>Eukaryota</taxon>
        <taxon>Metazoa</taxon>
        <taxon>Ecdysozoa</taxon>
        <taxon>Arthropoda</taxon>
        <taxon>Hexapoda</taxon>
        <taxon>Insecta</taxon>
        <taxon>Pterygota</taxon>
        <taxon>Neoptera</taxon>
        <taxon>Paraneoptera</taxon>
        <taxon>Hemiptera</taxon>
        <taxon>Sternorrhyncha</taxon>
        <taxon>Aphidomorpha</taxon>
        <taxon>Aphidoidea</taxon>
        <taxon>Aphididae</taxon>
        <taxon>Aphidini</taxon>
        <taxon>Aphis</taxon>
        <taxon>Aphis</taxon>
    </lineage>
</organism>
<reference evidence="1 2" key="1">
    <citation type="submission" date="2019-08" db="EMBL/GenBank/DDBJ databases">
        <title>Whole genome of Aphis craccivora.</title>
        <authorList>
            <person name="Voronova N.V."/>
            <person name="Shulinski R.S."/>
            <person name="Bandarenka Y.V."/>
            <person name="Zhorov D.G."/>
            <person name="Warner D."/>
        </authorList>
    </citation>
    <scope>NUCLEOTIDE SEQUENCE [LARGE SCALE GENOMIC DNA]</scope>
    <source>
        <strain evidence="1">180601</strain>
        <tissue evidence="1">Whole Body</tissue>
    </source>
</reference>
<proteinExistence type="predicted"/>
<feature type="non-terminal residue" evidence="1">
    <location>
        <position position="50"/>
    </location>
</feature>
<dbReference type="AlphaFoldDB" id="A0A6G0Z2L3"/>
<sequence length="50" mass="5908">MKVWSDLTKQTHKSHHKLRKLNLIGATKWWSKALYFLILSNSTSLIKNKI</sequence>
<gene>
    <name evidence="1" type="ORF">FWK35_00005553</name>
</gene>
<keyword evidence="2" id="KW-1185">Reference proteome</keyword>
<name>A0A6G0Z2L3_APHCR</name>
<dbReference type="Proteomes" id="UP000478052">
    <property type="component" value="Unassembled WGS sequence"/>
</dbReference>